<keyword evidence="2" id="KW-1185">Reference proteome</keyword>
<comment type="caution">
    <text evidence="1">The sequence shown here is derived from an EMBL/GenBank/DDBJ whole genome shotgun (WGS) entry which is preliminary data.</text>
</comment>
<evidence type="ECO:0000313" key="2">
    <source>
        <dbReference type="Proteomes" id="UP000499080"/>
    </source>
</evidence>
<gene>
    <name evidence="1" type="ORF">AVEN_149387_1</name>
</gene>
<proteinExistence type="predicted"/>
<dbReference type="Proteomes" id="UP000499080">
    <property type="component" value="Unassembled WGS sequence"/>
</dbReference>
<evidence type="ECO:0000313" key="1">
    <source>
        <dbReference type="EMBL" id="GBO17057.1"/>
    </source>
</evidence>
<name>A0A4Y2UZX6_ARAVE</name>
<dbReference type="EMBL" id="BGPR01040855">
    <property type="protein sequence ID" value="GBO17057.1"/>
    <property type="molecule type" value="Genomic_DNA"/>
</dbReference>
<accession>A0A4Y2UZX6</accession>
<dbReference type="AlphaFoldDB" id="A0A4Y2UZX6"/>
<protein>
    <submittedName>
        <fullName evidence="1">Uncharacterized protein</fullName>
    </submittedName>
</protein>
<organism evidence="1 2">
    <name type="scientific">Araneus ventricosus</name>
    <name type="common">Orbweaver spider</name>
    <name type="synonym">Epeira ventricosa</name>
    <dbReference type="NCBI Taxonomy" id="182803"/>
    <lineage>
        <taxon>Eukaryota</taxon>
        <taxon>Metazoa</taxon>
        <taxon>Ecdysozoa</taxon>
        <taxon>Arthropoda</taxon>
        <taxon>Chelicerata</taxon>
        <taxon>Arachnida</taxon>
        <taxon>Araneae</taxon>
        <taxon>Araneomorphae</taxon>
        <taxon>Entelegynae</taxon>
        <taxon>Araneoidea</taxon>
        <taxon>Araneidae</taxon>
        <taxon>Araneus</taxon>
    </lineage>
</organism>
<reference evidence="1 2" key="1">
    <citation type="journal article" date="2019" name="Sci. Rep.">
        <title>Orb-weaving spider Araneus ventricosus genome elucidates the spidroin gene catalogue.</title>
        <authorList>
            <person name="Kono N."/>
            <person name="Nakamura H."/>
            <person name="Ohtoshi R."/>
            <person name="Moran D.A.P."/>
            <person name="Shinohara A."/>
            <person name="Yoshida Y."/>
            <person name="Fujiwara M."/>
            <person name="Mori M."/>
            <person name="Tomita M."/>
            <person name="Arakawa K."/>
        </authorList>
    </citation>
    <scope>NUCLEOTIDE SEQUENCE [LARGE SCALE GENOMIC DNA]</scope>
</reference>
<sequence length="100" mass="11379">MSGKEPCDSSCRISYLLLNDNLGESDRNDENDSTLCLTRSYRGAIEDSVGDIIPADQIQHEFLSAAEKYIKDMDLLTRKERSLLMEIKEYLPQEVTVHVP</sequence>